<keyword evidence="3" id="KW-1185">Reference proteome</keyword>
<feature type="region of interest" description="Disordered" evidence="1">
    <location>
        <begin position="55"/>
        <end position="99"/>
    </location>
</feature>
<evidence type="ECO:0000256" key="1">
    <source>
        <dbReference type="SAM" id="MobiDB-lite"/>
    </source>
</evidence>
<evidence type="ECO:0000313" key="3">
    <source>
        <dbReference type="Proteomes" id="UP001266305"/>
    </source>
</evidence>
<evidence type="ECO:0000313" key="2">
    <source>
        <dbReference type="EMBL" id="KAK2106124.1"/>
    </source>
</evidence>
<reference evidence="2 3" key="1">
    <citation type="submission" date="2023-05" db="EMBL/GenBank/DDBJ databases">
        <title>B98-5 Cell Line De Novo Hybrid Assembly: An Optical Mapping Approach.</title>
        <authorList>
            <person name="Kananen K."/>
            <person name="Auerbach J.A."/>
            <person name="Kautto E."/>
            <person name="Blachly J.S."/>
        </authorList>
    </citation>
    <scope>NUCLEOTIDE SEQUENCE [LARGE SCALE GENOMIC DNA]</scope>
    <source>
        <strain evidence="2">B95-8</strain>
        <tissue evidence="2">Cell line</tissue>
    </source>
</reference>
<organism evidence="2 3">
    <name type="scientific">Saguinus oedipus</name>
    <name type="common">Cotton-top tamarin</name>
    <name type="synonym">Oedipomidas oedipus</name>
    <dbReference type="NCBI Taxonomy" id="9490"/>
    <lineage>
        <taxon>Eukaryota</taxon>
        <taxon>Metazoa</taxon>
        <taxon>Chordata</taxon>
        <taxon>Craniata</taxon>
        <taxon>Vertebrata</taxon>
        <taxon>Euteleostomi</taxon>
        <taxon>Mammalia</taxon>
        <taxon>Eutheria</taxon>
        <taxon>Euarchontoglires</taxon>
        <taxon>Primates</taxon>
        <taxon>Haplorrhini</taxon>
        <taxon>Platyrrhini</taxon>
        <taxon>Cebidae</taxon>
        <taxon>Callitrichinae</taxon>
        <taxon>Saguinus</taxon>
    </lineage>
</organism>
<proteinExistence type="predicted"/>
<dbReference type="EMBL" id="JASSZA010000007">
    <property type="protein sequence ID" value="KAK2106124.1"/>
    <property type="molecule type" value="Genomic_DNA"/>
</dbReference>
<gene>
    <name evidence="2" type="primary">HSPG2_9</name>
    <name evidence="2" type="ORF">P7K49_015638</name>
</gene>
<sequence>MADPDPPSICPYPPSVTHGLRAYDGLSLPEDTETVTASRMGWSYSYLSDDEDLLADSASGDGLGSGDLGSGDFQMGKLLRASHRSPSCPQGSPRAGLVG</sequence>
<comment type="caution">
    <text evidence="2">The sequence shown here is derived from an EMBL/GenBank/DDBJ whole genome shotgun (WGS) entry which is preliminary data.</text>
</comment>
<protein>
    <submittedName>
        <fullName evidence="2">Basement membrane-specific heparan sulfate proteoglycan core protein</fullName>
    </submittedName>
</protein>
<dbReference type="Proteomes" id="UP001266305">
    <property type="component" value="Unassembled WGS sequence"/>
</dbReference>
<accession>A0ABQ9V9T5</accession>
<name>A0ABQ9V9T5_SAGOE</name>